<gene>
    <name evidence="3" type="ORF">ACFPJ4_13955</name>
</gene>
<evidence type="ECO:0000313" key="4">
    <source>
        <dbReference type="Proteomes" id="UP001596039"/>
    </source>
</evidence>
<organism evidence="3 4">
    <name type="scientific">Lysinimonas soli</name>
    <dbReference type="NCBI Taxonomy" id="1074233"/>
    <lineage>
        <taxon>Bacteria</taxon>
        <taxon>Bacillati</taxon>
        <taxon>Actinomycetota</taxon>
        <taxon>Actinomycetes</taxon>
        <taxon>Micrococcales</taxon>
        <taxon>Microbacteriaceae</taxon>
        <taxon>Lysinimonas</taxon>
    </lineage>
</organism>
<protein>
    <submittedName>
        <fullName evidence="3">CpaE family protein</fullName>
    </submittedName>
</protein>
<feature type="domain" description="CobQ/CobB/MinD/ParA nucleotide binding" evidence="2">
    <location>
        <begin position="129"/>
        <end position="355"/>
    </location>
</feature>
<feature type="region of interest" description="Disordered" evidence="1">
    <location>
        <begin position="392"/>
        <end position="443"/>
    </location>
</feature>
<evidence type="ECO:0000256" key="1">
    <source>
        <dbReference type="SAM" id="MobiDB-lite"/>
    </source>
</evidence>
<evidence type="ECO:0000259" key="2">
    <source>
        <dbReference type="Pfam" id="PF01656"/>
    </source>
</evidence>
<reference evidence="4" key="1">
    <citation type="journal article" date="2019" name="Int. J. Syst. Evol. Microbiol.">
        <title>The Global Catalogue of Microorganisms (GCM) 10K type strain sequencing project: providing services to taxonomists for standard genome sequencing and annotation.</title>
        <authorList>
            <consortium name="The Broad Institute Genomics Platform"/>
            <consortium name="The Broad Institute Genome Sequencing Center for Infectious Disease"/>
            <person name="Wu L."/>
            <person name="Ma J."/>
        </authorList>
    </citation>
    <scope>NUCLEOTIDE SEQUENCE [LARGE SCALE GENOMIC DNA]</scope>
    <source>
        <strain evidence="4">CGMCC 4.6997</strain>
    </source>
</reference>
<comment type="caution">
    <text evidence="3">The sequence shown here is derived from an EMBL/GenBank/DDBJ whole genome shotgun (WGS) entry which is preliminary data.</text>
</comment>
<feature type="compositionally biased region" description="Low complexity" evidence="1">
    <location>
        <begin position="418"/>
        <end position="436"/>
    </location>
</feature>
<dbReference type="SUPFAM" id="SSF52540">
    <property type="entry name" value="P-loop containing nucleoside triphosphate hydrolases"/>
    <property type="match status" value="1"/>
</dbReference>
<dbReference type="InterPro" id="IPR050625">
    <property type="entry name" value="ParA/MinD_ATPase"/>
</dbReference>
<dbReference type="PANTHER" id="PTHR43384:SF13">
    <property type="entry name" value="SLR0110 PROTEIN"/>
    <property type="match status" value="1"/>
</dbReference>
<dbReference type="Proteomes" id="UP001596039">
    <property type="component" value="Unassembled WGS sequence"/>
</dbReference>
<proteinExistence type="predicted"/>
<dbReference type="EMBL" id="JBHSMG010000004">
    <property type="protein sequence ID" value="MFC5503347.1"/>
    <property type="molecule type" value="Genomic_DNA"/>
</dbReference>
<sequence>MTTVALALALADEERLAAQAPRYGHRVVARCSGAEELCAQLAIVTPELAVVAAAPQYLTARVVSSCDALGVRLLAVATSPAERRYAASLGLVDVLDAPFEWTSGQPAEIPAMTTVPASSPTAPSRGTVIAVWGPEGAPGRTSVAIALAAELAERGVSVALADADTHAASIAPALGLLDEAPGFAAACRLAGTGGLDRAQFERIGRSRRSGHAEFWVLTGLGRASRWPELTAERIAGVLSAVRDWVEVTVVDVAASFERDEELMTDLGAPRRNAATIEVLRSADRVVAVGSADPVGLSRFLRAHADLVELTAPDRIATVINKVRSSAIGLNPGAQVQQTLARFGGIDDPVLVPWDLAAFDAALLSGRTLGDVAPRSAARVAIRELAARVSPPAAATTGARSWPPAWLSGARRRGRRGGAAHPPDAARAPSAPYSAPAKRLPGTA</sequence>
<name>A0ABW0NVN3_9MICO</name>
<dbReference type="InterPro" id="IPR002586">
    <property type="entry name" value="CobQ/CobB/MinD/ParA_Nub-bd_dom"/>
</dbReference>
<dbReference type="Gene3D" id="3.40.50.300">
    <property type="entry name" value="P-loop containing nucleotide triphosphate hydrolases"/>
    <property type="match status" value="1"/>
</dbReference>
<dbReference type="PANTHER" id="PTHR43384">
    <property type="entry name" value="SEPTUM SITE-DETERMINING PROTEIN MIND HOMOLOG, CHLOROPLASTIC-RELATED"/>
    <property type="match status" value="1"/>
</dbReference>
<keyword evidence="4" id="KW-1185">Reference proteome</keyword>
<accession>A0ABW0NVN3</accession>
<evidence type="ECO:0000313" key="3">
    <source>
        <dbReference type="EMBL" id="MFC5503347.1"/>
    </source>
</evidence>
<dbReference type="RefSeq" id="WP_386741060.1">
    <property type="nucleotide sequence ID" value="NZ_JBHSMG010000004.1"/>
</dbReference>
<dbReference type="InterPro" id="IPR027417">
    <property type="entry name" value="P-loop_NTPase"/>
</dbReference>
<dbReference type="Pfam" id="PF01656">
    <property type="entry name" value="CbiA"/>
    <property type="match status" value="1"/>
</dbReference>